<gene>
    <name evidence="1" type="ORF">CY35_07G070700</name>
</gene>
<reference evidence="2" key="1">
    <citation type="journal article" date="2022" name="New Phytol.">
        <title>Phylogenomic structure and speciation in an emerging model: the Sphagnum magellanicum complex (Bryophyta).</title>
        <authorList>
            <person name="Shaw A.J."/>
            <person name="Piatkowski B."/>
            <person name="Duffy A.M."/>
            <person name="Aguero B."/>
            <person name="Imwattana K."/>
            <person name="Nieto-Lugilde M."/>
            <person name="Healey A."/>
            <person name="Weston D.J."/>
            <person name="Patel M.N."/>
            <person name="Schmutz J."/>
            <person name="Grimwood J."/>
            <person name="Yavitt J.B."/>
            <person name="Hassel K."/>
            <person name="Stenoien H.K."/>
            <person name="Flatberg K.I."/>
            <person name="Bickford C.P."/>
            <person name="Hicks K.A."/>
        </authorList>
    </citation>
    <scope>NUCLEOTIDE SEQUENCE [LARGE SCALE GENOMIC DNA]</scope>
</reference>
<evidence type="ECO:0000313" key="1">
    <source>
        <dbReference type="EMBL" id="KAH9557169.1"/>
    </source>
</evidence>
<evidence type="ECO:0000313" key="2">
    <source>
        <dbReference type="Proteomes" id="UP000828922"/>
    </source>
</evidence>
<organism evidence="1 2">
    <name type="scientific">Sphagnum magellanicum</name>
    <dbReference type="NCBI Taxonomy" id="128215"/>
    <lineage>
        <taxon>Eukaryota</taxon>
        <taxon>Viridiplantae</taxon>
        <taxon>Streptophyta</taxon>
        <taxon>Embryophyta</taxon>
        <taxon>Bryophyta</taxon>
        <taxon>Sphagnophytina</taxon>
        <taxon>Sphagnopsida</taxon>
        <taxon>Sphagnales</taxon>
        <taxon>Sphagnaceae</taxon>
        <taxon>Sphagnum</taxon>
    </lineage>
</organism>
<dbReference type="Proteomes" id="UP000828922">
    <property type="component" value="Linkage Group LG07"/>
</dbReference>
<dbReference type="EMBL" id="CM038913">
    <property type="protein sequence ID" value="KAH9557169.1"/>
    <property type="molecule type" value="Genomic_DNA"/>
</dbReference>
<comment type="caution">
    <text evidence="1">The sequence shown here is derived from an EMBL/GenBank/DDBJ whole genome shotgun (WGS) entry which is preliminary data.</text>
</comment>
<protein>
    <submittedName>
        <fullName evidence="1">Uncharacterized protein</fullName>
    </submittedName>
</protein>
<sequence length="324" mass="34888">MNGIFPKAVCGMRTKAVSGELGEGRDRKRCEAAVLVFCCLLLLTAPRNLIVPFVSTLSESDNVVNVHDDLIRSEGWHFNNKIETFTNATNTTTTATPKVSSGMVTLIDGDFESMNLTGQVSTNTTMSFDNTTSALVNWVVGNVIQVLPSAMYMQSPKWPGSFCVHLNNPNSTTGSTSGSITTTLAINPASGKVFTVQFDIAKHPDSPVNSESVIKISSISGATINGFGLNKPIYNTSDTRMSISWSTQSFVYTGTGVATNIKIESMSEKYGSLVDNIKILTGKHALSTGTHFAELHLWQKIMPIFTFVAMSLALSYPSFGIASL</sequence>
<proteinExistence type="predicted"/>
<name>A0ACB8HLU8_9BRYO</name>
<keyword evidence="2" id="KW-1185">Reference proteome</keyword>
<accession>A0ACB8HLU8</accession>